<name>A0A1D7UCD3_9HYPH</name>
<dbReference type="KEGG" id="bvv:BHK69_30380"/>
<keyword evidence="3" id="KW-1185">Reference proteome</keyword>
<feature type="compositionally biased region" description="Basic and acidic residues" evidence="1">
    <location>
        <begin position="1"/>
        <end position="16"/>
    </location>
</feature>
<geneLocation type="plasmid" evidence="2 3">
    <name>unnamed1</name>
</geneLocation>
<dbReference type="Proteomes" id="UP000094969">
    <property type="component" value="Plasmid unnamed1"/>
</dbReference>
<dbReference type="EMBL" id="CP017148">
    <property type="protein sequence ID" value="AOO85021.1"/>
    <property type="molecule type" value="Genomic_DNA"/>
</dbReference>
<gene>
    <name evidence="2" type="ORF">BHK69_30380</name>
</gene>
<evidence type="ECO:0000256" key="1">
    <source>
        <dbReference type="SAM" id="MobiDB-lite"/>
    </source>
</evidence>
<feature type="region of interest" description="Disordered" evidence="1">
    <location>
        <begin position="1"/>
        <end position="54"/>
    </location>
</feature>
<reference evidence="2 3" key="1">
    <citation type="journal article" date="2015" name="Antonie Van Leeuwenhoek">
        <title>Bosea vaviloviae sp. nov., a new species of slow-growing rhizobia isolated from nodules of the relict species Vavilovia formosa (Stev.) Fed.</title>
        <authorList>
            <person name="Safronova V.I."/>
            <person name="Kuznetsova I.G."/>
            <person name="Sazanova A.L."/>
            <person name="Kimeklis A.K."/>
            <person name="Belimov A.A."/>
            <person name="Andronov E.E."/>
            <person name="Pinaev A.G."/>
            <person name="Chizhevskaya E.P."/>
            <person name="Pukhaev A.R."/>
            <person name="Popov K.P."/>
            <person name="Willems A."/>
            <person name="Tikhonovich I.A."/>
        </authorList>
    </citation>
    <scope>NUCLEOTIDE SEQUENCE [LARGE SCALE GENOMIC DNA]</scope>
    <source>
        <strain evidence="2 3">Vaf18</strain>
        <plasmid evidence="2">unnamed1</plasmid>
    </source>
</reference>
<feature type="compositionally biased region" description="Low complexity" evidence="1">
    <location>
        <begin position="35"/>
        <end position="47"/>
    </location>
</feature>
<evidence type="ECO:0000313" key="2">
    <source>
        <dbReference type="EMBL" id="AOO85021.1"/>
    </source>
</evidence>
<organism evidence="2 3">
    <name type="scientific">Bosea vaviloviae</name>
    <dbReference type="NCBI Taxonomy" id="1526658"/>
    <lineage>
        <taxon>Bacteria</taxon>
        <taxon>Pseudomonadati</taxon>
        <taxon>Pseudomonadota</taxon>
        <taxon>Alphaproteobacteria</taxon>
        <taxon>Hyphomicrobiales</taxon>
        <taxon>Boseaceae</taxon>
        <taxon>Bosea</taxon>
    </lineage>
</organism>
<sequence length="77" mass="8187">MQNKELQHRAEYDVRSDAVATTIGSNGPEERRMQSNVGSVSGSASGSGSDGVEHALDRARRIRAIVDASSCNLDGRV</sequence>
<dbReference type="AlphaFoldDB" id="A0A1D7UCD3"/>
<accession>A0A1D7UCD3</accession>
<protein>
    <submittedName>
        <fullName evidence="2">Uncharacterized protein</fullName>
    </submittedName>
</protein>
<keyword evidence="2" id="KW-0614">Plasmid</keyword>
<evidence type="ECO:0000313" key="3">
    <source>
        <dbReference type="Proteomes" id="UP000094969"/>
    </source>
</evidence>
<proteinExistence type="predicted"/>